<name>J9GI33_9ZZZZ</name>
<evidence type="ECO:0000313" key="1">
    <source>
        <dbReference type="EMBL" id="EJX01568.1"/>
    </source>
</evidence>
<protein>
    <submittedName>
        <fullName evidence="1">Secreted protein</fullName>
    </submittedName>
</protein>
<organism evidence="1">
    <name type="scientific">gut metagenome</name>
    <dbReference type="NCBI Taxonomy" id="749906"/>
    <lineage>
        <taxon>unclassified sequences</taxon>
        <taxon>metagenomes</taxon>
        <taxon>organismal metagenomes</taxon>
    </lineage>
</organism>
<dbReference type="AlphaFoldDB" id="J9GI33"/>
<dbReference type="EMBL" id="AMCI01002903">
    <property type="protein sequence ID" value="EJX01568.1"/>
    <property type="molecule type" value="Genomic_DNA"/>
</dbReference>
<reference evidence="1" key="1">
    <citation type="journal article" date="2012" name="PLoS ONE">
        <title>Gene sets for utilization of primary and secondary nutrition supplies in the distal gut of endangered iberian lynx.</title>
        <authorList>
            <person name="Alcaide M."/>
            <person name="Messina E."/>
            <person name="Richter M."/>
            <person name="Bargiela R."/>
            <person name="Peplies J."/>
            <person name="Huws S.A."/>
            <person name="Newbold C.J."/>
            <person name="Golyshin P.N."/>
            <person name="Simon M.A."/>
            <person name="Lopez G."/>
            <person name="Yakimov M.M."/>
            <person name="Ferrer M."/>
        </authorList>
    </citation>
    <scope>NUCLEOTIDE SEQUENCE</scope>
</reference>
<sequence>MTFRRLRILMLKAKVISKVISSAFGTCVSMFFGETVMFANTVAGDLRTRSSTFIIFKVARRAVMHPTI</sequence>
<comment type="caution">
    <text evidence="1">The sequence shown here is derived from an EMBL/GenBank/DDBJ whole genome shotgun (WGS) entry which is preliminary data.</text>
</comment>
<gene>
    <name evidence="1" type="ORF">EVA_10328</name>
</gene>
<proteinExistence type="predicted"/>
<accession>J9GI33</accession>